<accession>A0A8J5RKL8</accession>
<dbReference type="InterPro" id="IPR056423">
    <property type="entry name" value="BACK_BPM_SPOP"/>
</dbReference>
<evidence type="ECO:0000259" key="3">
    <source>
        <dbReference type="PROSITE" id="PS50097"/>
    </source>
</evidence>
<dbReference type="Pfam" id="PF00651">
    <property type="entry name" value="BTB"/>
    <property type="match status" value="1"/>
</dbReference>
<dbReference type="AlphaFoldDB" id="A0A8J5RKL8"/>
<evidence type="ECO:0000313" key="5">
    <source>
        <dbReference type="EMBL" id="KAG8046735.1"/>
    </source>
</evidence>
<comment type="pathway">
    <text evidence="1">Protein modification; protein ubiquitination.</text>
</comment>
<dbReference type="EMBL" id="JAAALK010000290">
    <property type="protein sequence ID" value="KAG8046735.1"/>
    <property type="molecule type" value="Genomic_DNA"/>
</dbReference>
<feature type="domain" description="MATH" evidence="4">
    <location>
        <begin position="63"/>
        <end position="193"/>
    </location>
</feature>
<evidence type="ECO:0000256" key="1">
    <source>
        <dbReference type="ARBA" id="ARBA00004906"/>
    </source>
</evidence>
<protein>
    <submittedName>
        <fullName evidence="5">Uncharacterized protein</fullName>
    </submittedName>
</protein>
<dbReference type="GO" id="GO:0016567">
    <property type="term" value="P:protein ubiquitination"/>
    <property type="evidence" value="ECO:0007669"/>
    <property type="project" value="InterPro"/>
</dbReference>
<dbReference type="PANTHER" id="PTHR26379">
    <property type="entry name" value="BTB/POZ AND MATH DOMAIN-CONTAINING PROTEIN 1"/>
    <property type="match status" value="1"/>
</dbReference>
<organism evidence="5 6">
    <name type="scientific">Zizania palustris</name>
    <name type="common">Northern wild rice</name>
    <dbReference type="NCBI Taxonomy" id="103762"/>
    <lineage>
        <taxon>Eukaryota</taxon>
        <taxon>Viridiplantae</taxon>
        <taxon>Streptophyta</taxon>
        <taxon>Embryophyta</taxon>
        <taxon>Tracheophyta</taxon>
        <taxon>Spermatophyta</taxon>
        <taxon>Magnoliopsida</taxon>
        <taxon>Liliopsida</taxon>
        <taxon>Poales</taxon>
        <taxon>Poaceae</taxon>
        <taxon>BOP clade</taxon>
        <taxon>Oryzoideae</taxon>
        <taxon>Oryzeae</taxon>
        <taxon>Zizaniinae</taxon>
        <taxon>Zizania</taxon>
    </lineage>
</organism>
<dbReference type="InterPro" id="IPR045005">
    <property type="entry name" value="BPM1-6"/>
</dbReference>
<dbReference type="OrthoDB" id="6359816at2759"/>
<dbReference type="CDD" id="cd00121">
    <property type="entry name" value="MATH"/>
    <property type="match status" value="1"/>
</dbReference>
<comment type="caution">
    <text evidence="5">The sequence shown here is derived from an EMBL/GenBank/DDBJ whole genome shotgun (WGS) entry which is preliminary data.</text>
</comment>
<dbReference type="InterPro" id="IPR002083">
    <property type="entry name" value="MATH/TRAF_dom"/>
</dbReference>
<evidence type="ECO:0000313" key="6">
    <source>
        <dbReference type="Proteomes" id="UP000729402"/>
    </source>
</evidence>
<keyword evidence="6" id="KW-1185">Reference proteome</keyword>
<sequence>MASQRSTKTARIPKRLRSPRLRRSTTIAGANPLRPDASKVLLQGKVRMGSKTTVSRYTTKSEQVTHSFEIVGYSLTKSIGVGKFILSGTFAVGGYDWAIRFYPNGVNEAQYVSFNLELLSKYSEAHASYDMRLVNQETGLPQSVFSESTPRLFKSSDITRLARKHPDLMLRIKLEKEEAGYIKDDCLIIECAVTVIKKPQLSNTMVYPEIKVETSGLSDHFGKLLLEEEGADVTFVVEGEEIAAHKIILAARSPVFKAEFYGQMKEKNARRITVQDMQPHVFRALLHFIYTDSFPDMDDLADDDYTDMIRLLLVAADRYAMDSMKSRCERILSELLNVKTLAVTLALADKHSCSGLKDVCIEFMATLNKMDDMVATKGYADLKRTCPSVLVDAFEKACKFRRI</sequence>
<dbReference type="Proteomes" id="UP000729402">
    <property type="component" value="Unassembled WGS sequence"/>
</dbReference>
<name>A0A8J5RKL8_ZIZPA</name>
<reference evidence="5" key="1">
    <citation type="journal article" date="2021" name="bioRxiv">
        <title>Whole Genome Assembly and Annotation of Northern Wild Rice, Zizania palustris L., Supports a Whole Genome Duplication in the Zizania Genus.</title>
        <authorList>
            <person name="Haas M."/>
            <person name="Kono T."/>
            <person name="Macchietto M."/>
            <person name="Millas R."/>
            <person name="McGilp L."/>
            <person name="Shao M."/>
            <person name="Duquette J."/>
            <person name="Hirsch C.N."/>
            <person name="Kimball J."/>
        </authorList>
    </citation>
    <scope>NUCLEOTIDE SEQUENCE</scope>
    <source>
        <tissue evidence="5">Fresh leaf tissue</tissue>
    </source>
</reference>
<dbReference type="Pfam" id="PF24570">
    <property type="entry name" value="BACK_BPM_SPOP"/>
    <property type="match status" value="1"/>
</dbReference>
<evidence type="ECO:0000259" key="4">
    <source>
        <dbReference type="PROSITE" id="PS50144"/>
    </source>
</evidence>
<dbReference type="PROSITE" id="PS50144">
    <property type="entry name" value="MATH"/>
    <property type="match status" value="1"/>
</dbReference>
<gene>
    <name evidence="5" type="ORF">GUJ93_ZPchr0008g12460</name>
</gene>
<reference evidence="5" key="2">
    <citation type="submission" date="2021-02" db="EMBL/GenBank/DDBJ databases">
        <authorList>
            <person name="Kimball J.A."/>
            <person name="Haas M.W."/>
            <person name="Macchietto M."/>
            <person name="Kono T."/>
            <person name="Duquette J."/>
            <person name="Shao M."/>
        </authorList>
    </citation>
    <scope>NUCLEOTIDE SEQUENCE</scope>
    <source>
        <tissue evidence="5">Fresh leaf tissue</tissue>
    </source>
</reference>
<comment type="similarity">
    <text evidence="2">Belongs to the Tdpoz family.</text>
</comment>
<proteinExistence type="inferred from homology"/>
<dbReference type="Pfam" id="PF22486">
    <property type="entry name" value="MATH_2"/>
    <property type="match status" value="1"/>
</dbReference>
<dbReference type="PROSITE" id="PS50097">
    <property type="entry name" value="BTB"/>
    <property type="match status" value="1"/>
</dbReference>
<evidence type="ECO:0000256" key="2">
    <source>
        <dbReference type="ARBA" id="ARBA00010846"/>
    </source>
</evidence>
<dbReference type="CDD" id="cd18280">
    <property type="entry name" value="BTB_POZ_BPM_plant"/>
    <property type="match status" value="1"/>
</dbReference>
<feature type="domain" description="BTB" evidence="3">
    <location>
        <begin position="231"/>
        <end position="298"/>
    </location>
</feature>
<dbReference type="InterPro" id="IPR000210">
    <property type="entry name" value="BTB/POZ_dom"/>
</dbReference>
<dbReference type="PANTHER" id="PTHR26379:SF433">
    <property type="entry name" value="OS08G0226800 PROTEIN"/>
    <property type="match status" value="1"/>
</dbReference>
<dbReference type="SMART" id="SM00225">
    <property type="entry name" value="BTB"/>
    <property type="match status" value="1"/>
</dbReference>